<dbReference type="EMBL" id="AP026966">
    <property type="protein sequence ID" value="BDT59836.1"/>
    <property type="molecule type" value="Genomic_DNA"/>
</dbReference>
<organism evidence="2 3">
    <name type="scientific">Massilia varians</name>
    <dbReference type="NCBI Taxonomy" id="457921"/>
    <lineage>
        <taxon>Bacteria</taxon>
        <taxon>Pseudomonadati</taxon>
        <taxon>Pseudomonadota</taxon>
        <taxon>Betaproteobacteria</taxon>
        <taxon>Burkholderiales</taxon>
        <taxon>Oxalobacteraceae</taxon>
        <taxon>Telluria group</taxon>
        <taxon>Massilia</taxon>
    </lineage>
</organism>
<accession>A0ABM8C997</accession>
<protein>
    <submittedName>
        <fullName evidence="2">Uncharacterized protein</fullName>
    </submittedName>
</protein>
<proteinExistence type="predicted"/>
<reference evidence="2" key="1">
    <citation type="submission" date="2022-11" db="EMBL/GenBank/DDBJ databases">
        <title>Isolation and characterization of PLA-degrading bacterium Massilia sp. from Antarctic soil.</title>
        <authorList>
            <person name="Sato K."/>
            <person name="Gomez-Fuentes C."/>
            <person name="Ahmad S.A."/>
            <person name="Zulkharnain A."/>
        </authorList>
    </citation>
    <scope>NUCLEOTIDE SEQUENCE</scope>
    <source>
        <strain evidence="2">N-3</strain>
    </source>
</reference>
<keyword evidence="1" id="KW-1133">Transmembrane helix</keyword>
<evidence type="ECO:0000313" key="3">
    <source>
        <dbReference type="Proteomes" id="UP001163336"/>
    </source>
</evidence>
<dbReference type="Proteomes" id="UP001163336">
    <property type="component" value="Chromosome"/>
</dbReference>
<feature type="transmembrane region" description="Helical" evidence="1">
    <location>
        <begin position="16"/>
        <end position="38"/>
    </location>
</feature>
<sequence length="154" mass="16734">METTAVDNVISDEDTIVLWNPTAAALWSLLFTPAFGAWLHMRNWERLGRPAQARQARYWFAAMLLISLASAVAGAAGALLGREDLVAPWWASLLLFSAWACLSAYPQIQHVDDHHGERYVRRSWAAPIVTGLSAICAIPFGAAVVAGYRAAAGQ</sequence>
<keyword evidence="1" id="KW-0812">Transmembrane</keyword>
<name>A0ABM8C997_9BURK</name>
<feature type="transmembrane region" description="Helical" evidence="1">
    <location>
        <begin position="86"/>
        <end position="105"/>
    </location>
</feature>
<gene>
    <name evidence="2" type="ORF">MasN3_33300</name>
</gene>
<evidence type="ECO:0000313" key="2">
    <source>
        <dbReference type="EMBL" id="BDT59836.1"/>
    </source>
</evidence>
<keyword evidence="3" id="KW-1185">Reference proteome</keyword>
<feature type="transmembrane region" description="Helical" evidence="1">
    <location>
        <begin position="125"/>
        <end position="148"/>
    </location>
</feature>
<keyword evidence="1" id="KW-0472">Membrane</keyword>
<evidence type="ECO:0000256" key="1">
    <source>
        <dbReference type="SAM" id="Phobius"/>
    </source>
</evidence>
<feature type="transmembrane region" description="Helical" evidence="1">
    <location>
        <begin position="58"/>
        <end position="80"/>
    </location>
</feature>